<feature type="region of interest" description="Disordered" evidence="1">
    <location>
        <begin position="318"/>
        <end position="380"/>
    </location>
</feature>
<protein>
    <submittedName>
        <fullName evidence="2">Uncharacterized protein</fullName>
    </submittedName>
</protein>
<dbReference type="STRING" id="1380566.A0A179EZ33"/>
<accession>A0A179EZ33</accession>
<dbReference type="EMBL" id="LSBJ02000016">
    <property type="protein sequence ID" value="OAQ58446.1"/>
    <property type="molecule type" value="Genomic_DNA"/>
</dbReference>
<comment type="caution">
    <text evidence="2">The sequence shown here is derived from an EMBL/GenBank/DDBJ whole genome shotgun (WGS) entry which is preliminary data.</text>
</comment>
<reference evidence="2 3" key="1">
    <citation type="journal article" date="2016" name="PLoS Pathog.">
        <title>Biosynthesis of antibiotic leucinostatins in bio-control fungus Purpureocillium lilacinum and their inhibition on phytophthora revealed by genome mining.</title>
        <authorList>
            <person name="Wang G."/>
            <person name="Liu Z."/>
            <person name="Lin R."/>
            <person name="Li E."/>
            <person name="Mao Z."/>
            <person name="Ling J."/>
            <person name="Yang Y."/>
            <person name="Yin W.B."/>
            <person name="Xie B."/>
        </authorList>
    </citation>
    <scope>NUCLEOTIDE SEQUENCE [LARGE SCALE GENOMIC DNA]</scope>
    <source>
        <strain evidence="2">170</strain>
    </source>
</reference>
<dbReference type="AlphaFoldDB" id="A0A179EZ33"/>
<dbReference type="Proteomes" id="UP000078397">
    <property type="component" value="Unassembled WGS sequence"/>
</dbReference>
<keyword evidence="3" id="KW-1185">Reference proteome</keyword>
<dbReference type="OrthoDB" id="4946999at2759"/>
<organism evidence="2 3">
    <name type="scientific">Pochonia chlamydosporia 170</name>
    <dbReference type="NCBI Taxonomy" id="1380566"/>
    <lineage>
        <taxon>Eukaryota</taxon>
        <taxon>Fungi</taxon>
        <taxon>Dikarya</taxon>
        <taxon>Ascomycota</taxon>
        <taxon>Pezizomycotina</taxon>
        <taxon>Sordariomycetes</taxon>
        <taxon>Hypocreomycetidae</taxon>
        <taxon>Hypocreales</taxon>
        <taxon>Clavicipitaceae</taxon>
        <taxon>Pochonia</taxon>
    </lineage>
</organism>
<gene>
    <name evidence="2" type="ORF">VFPPC_11576</name>
</gene>
<evidence type="ECO:0000313" key="2">
    <source>
        <dbReference type="EMBL" id="OAQ58446.1"/>
    </source>
</evidence>
<evidence type="ECO:0000256" key="1">
    <source>
        <dbReference type="SAM" id="MobiDB-lite"/>
    </source>
</evidence>
<name>A0A179EZ33_METCM</name>
<dbReference type="GeneID" id="28853707"/>
<dbReference type="RefSeq" id="XP_018136606.1">
    <property type="nucleotide sequence ID" value="XM_018289713.1"/>
</dbReference>
<proteinExistence type="predicted"/>
<sequence>MQNELSGKHEVPWREGVHCQRFFPTRCASGWFEVGRKAIPQKKLRFDDKGGCKSQQATRQRRHTVATEVALQEHLEAALGRHQQHLDAQQQARICAKKMGNGSLAVMSPWLERTQWRRIYKNVRRDLLKAMVRLPLRHPKSRQWAALKLGQGVADGDADFVSSQISEERIACVMKAVDLVINRCERTVLQTSRLIRCWIVTSRTMNYNSRSFEVMTERSTRRRYRDSWKKFIAFLIRSHHLPTEAKQETGILIPNEIVQLLLQLVQHQIWGMFDASEGQWPPVEDHRYANTDEVSSNFSIGLQELEVRARPETLYCTDATDGSSCPSQSSDFDDSESDMNSFSTISDEDSGLENYARTNTANRDRTVDPPNGVKNDQDKDRLEMASIDFLERLFELSVAVCKQEVRGGPPGSTVLLYFSGIFGFSSDCQQFKLGRDFCPSLSGLIYVQRLLLLESALPLTAYPSLSIPQRPVDGQLEMIQRLCNGETVVYSAEIKDDLTNRDVGYSFVKHEENGFQTATKELLAQLSKPHGHLPSLMTHKSWQWKAVKHYLGMVTRLRSLIFGGKYTSGGQTPRLRELQWLLRENTAWASRGVYVWNGSVVYIIKHHKAKRMTNKEFYVVRFLPLRLGLVVIKYLAFIHPVAEVLRRELHEHMQISEPWQPTHLLFGKNEKPWATSKCTSIIQTAAHAVCKQKITSQMYRQIGIGITEKKVREVYTPFNQYDEKCPAADKNVVFAMQSGHKVIQRNATYGLDGAYLLPSLLRIYEWASTRWHEFLHQAIKVKK</sequence>
<dbReference type="KEGG" id="pchm:VFPPC_11576"/>
<evidence type="ECO:0000313" key="3">
    <source>
        <dbReference type="Proteomes" id="UP000078397"/>
    </source>
</evidence>